<evidence type="ECO:0000313" key="2">
    <source>
        <dbReference type="Proteomes" id="UP000184000"/>
    </source>
</evidence>
<proteinExistence type="predicted"/>
<dbReference type="GeneID" id="98639284"/>
<sequence length="108" mass="12151">MLKENDTVSVFKNATEYKGTVIGAEGDEFWLLVSELNQVQRGHVSNLYQLSEGKKFLSAAEWIADVETLFDERGGFSSDIFVAFQNPEPIIKILKIYRLLRIPSNGPA</sequence>
<dbReference type="AlphaFoldDB" id="A0A1M5U7I4"/>
<protein>
    <submittedName>
        <fullName evidence="1">Uncharacterized protein</fullName>
    </submittedName>
</protein>
<gene>
    <name evidence="1" type="ORF">SAMN02744645_0131</name>
</gene>
<accession>A0A1M5U7I4</accession>
<evidence type="ECO:0000313" key="1">
    <source>
        <dbReference type="EMBL" id="SHH58816.1"/>
    </source>
</evidence>
<name>A0A1M5U7I4_9GAMM</name>
<dbReference type="EMBL" id="FQXA01000012">
    <property type="protein sequence ID" value="SHH58816.1"/>
    <property type="molecule type" value="Genomic_DNA"/>
</dbReference>
<dbReference type="Proteomes" id="UP000184000">
    <property type="component" value="Unassembled WGS sequence"/>
</dbReference>
<organism evidence="1 2">
    <name type="scientific">Stutzerimonas xanthomarina DSM 18231</name>
    <dbReference type="NCBI Taxonomy" id="1403346"/>
    <lineage>
        <taxon>Bacteria</taxon>
        <taxon>Pseudomonadati</taxon>
        <taxon>Pseudomonadota</taxon>
        <taxon>Gammaproteobacteria</taxon>
        <taxon>Pseudomonadales</taxon>
        <taxon>Pseudomonadaceae</taxon>
        <taxon>Stutzerimonas</taxon>
    </lineage>
</organism>
<dbReference type="RefSeq" id="WP_073303888.1">
    <property type="nucleotide sequence ID" value="NZ_FQXA01000012.1"/>
</dbReference>
<reference evidence="1 2" key="1">
    <citation type="submission" date="2016-11" db="EMBL/GenBank/DDBJ databases">
        <authorList>
            <person name="Jaros S."/>
            <person name="Januszkiewicz K."/>
            <person name="Wedrychowicz H."/>
        </authorList>
    </citation>
    <scope>NUCLEOTIDE SEQUENCE [LARGE SCALE GENOMIC DNA]</scope>
    <source>
        <strain evidence="1 2">DSM 18231</strain>
    </source>
</reference>